<evidence type="ECO:0008006" key="3">
    <source>
        <dbReference type="Google" id="ProtNLM"/>
    </source>
</evidence>
<dbReference type="EMBL" id="FQXK01000003">
    <property type="protein sequence ID" value="SHH14453.1"/>
    <property type="molecule type" value="Genomic_DNA"/>
</dbReference>
<reference evidence="2" key="1">
    <citation type="submission" date="2016-11" db="EMBL/GenBank/DDBJ databases">
        <authorList>
            <person name="Varghese N."/>
            <person name="Submissions S."/>
        </authorList>
    </citation>
    <scope>NUCLEOTIDE SEQUENCE [LARGE SCALE GENOMIC DNA]</scope>
    <source>
        <strain evidence="2">DSM 3071</strain>
    </source>
</reference>
<dbReference type="OrthoDB" id="2004804at2"/>
<sequence>MYNQVFKESDWKLFRKKIADWQESYMDKLNKEYIELLSGEGNPSDKFWALDERLKEDKKCKGVQARMSRSEMLFNILELINEGAITQDDLSDFSDELKDYVRAYTDKDEKEYRFGV</sequence>
<evidence type="ECO:0000313" key="1">
    <source>
        <dbReference type="EMBL" id="SHH14453.1"/>
    </source>
</evidence>
<dbReference type="RefSeq" id="WP_073384983.1">
    <property type="nucleotide sequence ID" value="NZ_FQXK01000003.1"/>
</dbReference>
<keyword evidence="2" id="KW-1185">Reference proteome</keyword>
<evidence type="ECO:0000313" key="2">
    <source>
        <dbReference type="Proteomes" id="UP000184278"/>
    </source>
</evidence>
<organism evidence="1 2">
    <name type="scientific">Butyrivibrio fibrisolvens DSM 3071</name>
    <dbReference type="NCBI Taxonomy" id="1121131"/>
    <lineage>
        <taxon>Bacteria</taxon>
        <taxon>Bacillati</taxon>
        <taxon>Bacillota</taxon>
        <taxon>Clostridia</taxon>
        <taxon>Lachnospirales</taxon>
        <taxon>Lachnospiraceae</taxon>
        <taxon>Butyrivibrio</taxon>
    </lineage>
</organism>
<dbReference type="Proteomes" id="UP000184278">
    <property type="component" value="Unassembled WGS sequence"/>
</dbReference>
<accession>A0A1M5QLH8</accession>
<dbReference type="GeneID" id="89508906"/>
<gene>
    <name evidence="1" type="ORF">SAMN02745229_00346</name>
</gene>
<name>A0A1M5QLH8_BUTFI</name>
<dbReference type="AlphaFoldDB" id="A0A1M5QLH8"/>
<protein>
    <recommendedName>
        <fullName evidence="3">Multidrug transporter</fullName>
    </recommendedName>
</protein>
<dbReference type="STRING" id="1121131.SAMN02745229_00346"/>
<proteinExistence type="predicted"/>